<evidence type="ECO:0000313" key="2">
    <source>
        <dbReference type="Proteomes" id="UP001167160"/>
    </source>
</evidence>
<dbReference type="Proteomes" id="UP001167160">
    <property type="component" value="Unassembled WGS sequence"/>
</dbReference>
<keyword evidence="2" id="KW-1185">Reference proteome</keyword>
<proteinExistence type="predicted"/>
<protein>
    <submittedName>
        <fullName evidence="1">Uncharacterized protein</fullName>
    </submittedName>
</protein>
<dbReference type="EMBL" id="JAMQGM010000002">
    <property type="protein sequence ID" value="MCM2576156.1"/>
    <property type="molecule type" value="Genomic_DNA"/>
</dbReference>
<name>A0ABT0X0S4_9ACTN</name>
<evidence type="ECO:0000313" key="1">
    <source>
        <dbReference type="EMBL" id="MCM2576156.1"/>
    </source>
</evidence>
<gene>
    <name evidence="1" type="ORF">M1E25_02110</name>
</gene>
<sequence>MTSFTKLRGRQVVVSCLPGASVLRGTGIAGSLEARLIERGVIAVNDRPTKAPAAVAAAEVSAYAVAAKGADLQQTWTGGGFALGAASAAEHHTMRAFRGLEPWRDPA</sequence>
<dbReference type="RefSeq" id="WP_251408527.1">
    <property type="nucleotide sequence ID" value="NZ_JAMQGM010000002.1"/>
</dbReference>
<comment type="caution">
    <text evidence="1">The sequence shown here is derived from an EMBL/GenBank/DDBJ whole genome shotgun (WGS) entry which is preliminary data.</text>
</comment>
<organism evidence="1 2">
    <name type="scientific">Streptomyces meridianus</name>
    <dbReference type="NCBI Taxonomy" id="2938945"/>
    <lineage>
        <taxon>Bacteria</taxon>
        <taxon>Bacillati</taxon>
        <taxon>Actinomycetota</taxon>
        <taxon>Actinomycetes</taxon>
        <taxon>Kitasatosporales</taxon>
        <taxon>Streptomycetaceae</taxon>
        <taxon>Streptomyces</taxon>
    </lineage>
</organism>
<accession>A0ABT0X0S4</accession>
<reference evidence="1" key="1">
    <citation type="journal article" date="2023" name="Int. J. Syst. Evol. Microbiol.">
        <title>Streptomyces meridianus sp. nov. isolated from brackish water of the Tagus estuary in Alcochete, Portugal.</title>
        <authorList>
            <person name="Santos J.D.N."/>
            <person name="Klimek D."/>
            <person name="Calusinska M."/>
            <person name="Lobo Da Cunha A."/>
            <person name="Catita J."/>
            <person name="Goncalves H."/>
            <person name="Gonzalez I."/>
            <person name="Reyes F."/>
            <person name="Lage O.M."/>
        </authorList>
    </citation>
    <scope>NUCLEOTIDE SEQUENCE</scope>
    <source>
        <strain evidence="1">MTZ3.1</strain>
    </source>
</reference>